<proteinExistence type="predicted"/>
<sequence length="87" mass="10357">MCVVHLEPEEFVQLIFRKKVPIEARVYPLFGIAALIHLCHVGKTLYYMDRVETNKENETELKSMDCYEIHAQLYRMICLDERLRLQA</sequence>
<keyword evidence="2" id="KW-1185">Reference proteome</keyword>
<gene>
    <name evidence="1" type="ORF">BO225_02225</name>
</gene>
<evidence type="ECO:0000313" key="1">
    <source>
        <dbReference type="EMBL" id="OLU47679.1"/>
    </source>
</evidence>
<dbReference type="EMBL" id="MPKA01000044">
    <property type="protein sequence ID" value="OLU47679.1"/>
    <property type="molecule type" value="Genomic_DNA"/>
</dbReference>
<comment type="caution">
    <text evidence="1">The sequence shown here is derived from an EMBL/GenBank/DDBJ whole genome shotgun (WGS) entry which is preliminary data.</text>
</comment>
<protein>
    <submittedName>
        <fullName evidence="1">Uncharacterized protein</fullName>
    </submittedName>
</protein>
<accession>A0A1U7NPX1</accession>
<evidence type="ECO:0000313" key="2">
    <source>
        <dbReference type="Proteomes" id="UP000186705"/>
    </source>
</evidence>
<dbReference type="GeneID" id="78274763"/>
<dbReference type="AlphaFoldDB" id="A0A1U7NPX1"/>
<reference evidence="1 2" key="1">
    <citation type="submission" date="2016-11" db="EMBL/GenBank/DDBJ databases">
        <title>Description of two novel members of the family Erysipelotrichaceae: Ileibacterium lipovorans gen. nov., sp. nov. and Dubosiella newyorkensis, gen. nov., sp. nov.</title>
        <authorList>
            <person name="Cox L.M."/>
            <person name="Sohn J."/>
            <person name="Tyrrell K.L."/>
            <person name="Citron D.M."/>
            <person name="Lawson P.A."/>
            <person name="Patel N.B."/>
            <person name="Iizumi T."/>
            <person name="Perez-Perez G.I."/>
            <person name="Goldstein E.J."/>
            <person name="Blaser M.J."/>
        </authorList>
    </citation>
    <scope>NUCLEOTIDE SEQUENCE [LARGE SCALE GENOMIC DNA]</scope>
    <source>
        <strain evidence="1 2">NYU-BL-A4</strain>
    </source>
</reference>
<dbReference type="Proteomes" id="UP000186705">
    <property type="component" value="Unassembled WGS sequence"/>
</dbReference>
<name>A0A1U7NPX1_9FIRM</name>
<organism evidence="1 2">
    <name type="scientific">Dubosiella newyorkensis</name>
    <dbReference type="NCBI Taxonomy" id="1862672"/>
    <lineage>
        <taxon>Bacteria</taxon>
        <taxon>Bacillati</taxon>
        <taxon>Bacillota</taxon>
        <taxon>Erysipelotrichia</taxon>
        <taxon>Erysipelotrichales</taxon>
        <taxon>Erysipelotrichaceae</taxon>
        <taxon>Dubosiella</taxon>
    </lineage>
</organism>
<dbReference type="RefSeq" id="WP_076340652.1">
    <property type="nucleotide sequence ID" value="NZ_CAJTMI010000012.1"/>
</dbReference>
<dbReference type="OrthoDB" id="1767337at2"/>